<dbReference type="Proteomes" id="UP001530400">
    <property type="component" value="Unassembled WGS sequence"/>
</dbReference>
<organism evidence="2 3">
    <name type="scientific">Cyclotella atomus</name>
    <dbReference type="NCBI Taxonomy" id="382360"/>
    <lineage>
        <taxon>Eukaryota</taxon>
        <taxon>Sar</taxon>
        <taxon>Stramenopiles</taxon>
        <taxon>Ochrophyta</taxon>
        <taxon>Bacillariophyta</taxon>
        <taxon>Coscinodiscophyceae</taxon>
        <taxon>Thalassiosirophycidae</taxon>
        <taxon>Stephanodiscales</taxon>
        <taxon>Stephanodiscaceae</taxon>
        <taxon>Cyclotella</taxon>
    </lineage>
</organism>
<keyword evidence="1" id="KW-0732">Signal</keyword>
<feature type="signal peptide" evidence="1">
    <location>
        <begin position="1"/>
        <end position="16"/>
    </location>
</feature>
<sequence>MNLMITLLCAAAHVHAFVAPSSSTSRPCTQLNLEKNIADMIDHEADRLKNFHLWRRAEDEKRNSWKEKEPSLPQGFDFNSATEFNPTADAAKKVQMRKDKRMAREDPMKYCADRCVATGHCEVWEDMFEMGPKEVQAFCLECVLSEDEEPCDVPEKFIEDAGKPAWETKTLRP</sequence>
<protein>
    <submittedName>
        <fullName evidence="2">Uncharacterized protein</fullName>
    </submittedName>
</protein>
<name>A0ABD3NW54_9STRA</name>
<evidence type="ECO:0000256" key="1">
    <source>
        <dbReference type="SAM" id="SignalP"/>
    </source>
</evidence>
<gene>
    <name evidence="2" type="ORF">ACHAWO_011197</name>
</gene>
<accession>A0ABD3NW54</accession>
<evidence type="ECO:0000313" key="3">
    <source>
        <dbReference type="Proteomes" id="UP001530400"/>
    </source>
</evidence>
<reference evidence="2 3" key="1">
    <citation type="submission" date="2024-10" db="EMBL/GenBank/DDBJ databases">
        <title>Updated reference genomes for cyclostephanoid diatoms.</title>
        <authorList>
            <person name="Roberts W.R."/>
            <person name="Alverson A.J."/>
        </authorList>
    </citation>
    <scope>NUCLEOTIDE SEQUENCE [LARGE SCALE GENOMIC DNA]</scope>
    <source>
        <strain evidence="2 3">AJA010-31</strain>
    </source>
</reference>
<proteinExistence type="predicted"/>
<dbReference type="EMBL" id="JALLPJ020000925">
    <property type="protein sequence ID" value="KAL3779633.1"/>
    <property type="molecule type" value="Genomic_DNA"/>
</dbReference>
<evidence type="ECO:0000313" key="2">
    <source>
        <dbReference type="EMBL" id="KAL3779633.1"/>
    </source>
</evidence>
<feature type="chain" id="PRO_5044773933" evidence="1">
    <location>
        <begin position="17"/>
        <end position="173"/>
    </location>
</feature>
<comment type="caution">
    <text evidence="2">The sequence shown here is derived from an EMBL/GenBank/DDBJ whole genome shotgun (WGS) entry which is preliminary data.</text>
</comment>
<keyword evidence="3" id="KW-1185">Reference proteome</keyword>
<dbReference type="AlphaFoldDB" id="A0ABD3NW54"/>